<accession>A0A8J6J4A0</accession>
<organism evidence="2 3">
    <name type="scientific">Lawsonibacter hominis</name>
    <dbReference type="NCBI Taxonomy" id="2763053"/>
    <lineage>
        <taxon>Bacteria</taxon>
        <taxon>Bacillati</taxon>
        <taxon>Bacillota</taxon>
        <taxon>Clostridia</taxon>
        <taxon>Eubacteriales</taxon>
        <taxon>Oscillospiraceae</taxon>
        <taxon>Lawsonibacter</taxon>
    </lineage>
</organism>
<dbReference type="AlphaFoldDB" id="A0A8J6J4A0"/>
<comment type="caution">
    <text evidence="2">The sequence shown here is derived from an EMBL/GenBank/DDBJ whole genome shotgun (WGS) entry which is preliminary data.</text>
</comment>
<sequence length="95" mass="10615">MEDIAVKVTEIDQRSKSNTHRLDKVEERQDNLDKLVSSVSALANEQEHIKEDVTEIKTDVKSLTERPGKRWDSIVGAIITGVVSFIVAWVLKGGI</sequence>
<gene>
    <name evidence="2" type="ORF">H8S57_01220</name>
</gene>
<dbReference type="EMBL" id="JACOPP010000001">
    <property type="protein sequence ID" value="MBC5732346.1"/>
    <property type="molecule type" value="Genomic_DNA"/>
</dbReference>
<evidence type="ECO:0000313" key="2">
    <source>
        <dbReference type="EMBL" id="MBC5732346.1"/>
    </source>
</evidence>
<proteinExistence type="predicted"/>
<protein>
    <recommendedName>
        <fullName evidence="4">Hemolysin XhlA</fullName>
    </recommendedName>
</protein>
<reference evidence="2" key="1">
    <citation type="submission" date="2020-08" db="EMBL/GenBank/DDBJ databases">
        <title>Genome public.</title>
        <authorList>
            <person name="Liu C."/>
            <person name="Sun Q."/>
        </authorList>
    </citation>
    <scope>NUCLEOTIDE SEQUENCE</scope>
    <source>
        <strain evidence="2">NSJ-51</strain>
    </source>
</reference>
<evidence type="ECO:0008006" key="4">
    <source>
        <dbReference type="Google" id="ProtNLM"/>
    </source>
</evidence>
<evidence type="ECO:0000313" key="3">
    <source>
        <dbReference type="Proteomes" id="UP000661435"/>
    </source>
</evidence>
<dbReference type="RefSeq" id="WP_186906245.1">
    <property type="nucleotide sequence ID" value="NZ_JACOPP010000001.1"/>
</dbReference>
<evidence type="ECO:0000256" key="1">
    <source>
        <dbReference type="SAM" id="Phobius"/>
    </source>
</evidence>
<name>A0A8J6J4A0_9FIRM</name>
<keyword evidence="1" id="KW-0472">Membrane</keyword>
<keyword evidence="1" id="KW-1133">Transmembrane helix</keyword>
<dbReference type="Proteomes" id="UP000661435">
    <property type="component" value="Unassembled WGS sequence"/>
</dbReference>
<keyword evidence="1" id="KW-0812">Transmembrane</keyword>
<feature type="transmembrane region" description="Helical" evidence="1">
    <location>
        <begin position="71"/>
        <end position="91"/>
    </location>
</feature>
<keyword evidence="3" id="KW-1185">Reference proteome</keyword>